<reference evidence="1 2" key="1">
    <citation type="journal article" date="2019" name="Nat. Ecol. Evol.">
        <title>Megaphylogeny resolves global patterns of mushroom evolution.</title>
        <authorList>
            <person name="Varga T."/>
            <person name="Krizsan K."/>
            <person name="Foldi C."/>
            <person name="Dima B."/>
            <person name="Sanchez-Garcia M."/>
            <person name="Sanchez-Ramirez S."/>
            <person name="Szollosi G.J."/>
            <person name="Szarkandi J.G."/>
            <person name="Papp V."/>
            <person name="Albert L."/>
            <person name="Andreopoulos W."/>
            <person name="Angelini C."/>
            <person name="Antonin V."/>
            <person name="Barry K.W."/>
            <person name="Bougher N.L."/>
            <person name="Buchanan P."/>
            <person name="Buyck B."/>
            <person name="Bense V."/>
            <person name="Catcheside P."/>
            <person name="Chovatia M."/>
            <person name="Cooper J."/>
            <person name="Damon W."/>
            <person name="Desjardin D."/>
            <person name="Finy P."/>
            <person name="Geml J."/>
            <person name="Haridas S."/>
            <person name="Hughes K."/>
            <person name="Justo A."/>
            <person name="Karasinski D."/>
            <person name="Kautmanova I."/>
            <person name="Kiss B."/>
            <person name="Kocsube S."/>
            <person name="Kotiranta H."/>
            <person name="LaButti K.M."/>
            <person name="Lechner B.E."/>
            <person name="Liimatainen K."/>
            <person name="Lipzen A."/>
            <person name="Lukacs Z."/>
            <person name="Mihaltcheva S."/>
            <person name="Morgado L.N."/>
            <person name="Niskanen T."/>
            <person name="Noordeloos M.E."/>
            <person name="Ohm R.A."/>
            <person name="Ortiz-Santana B."/>
            <person name="Ovrebo C."/>
            <person name="Racz N."/>
            <person name="Riley R."/>
            <person name="Savchenko A."/>
            <person name="Shiryaev A."/>
            <person name="Soop K."/>
            <person name="Spirin V."/>
            <person name="Szebenyi C."/>
            <person name="Tomsovsky M."/>
            <person name="Tulloss R.E."/>
            <person name="Uehling J."/>
            <person name="Grigoriev I.V."/>
            <person name="Vagvolgyi C."/>
            <person name="Papp T."/>
            <person name="Martin F.M."/>
            <person name="Miettinen O."/>
            <person name="Hibbett D.S."/>
            <person name="Nagy L.G."/>
        </authorList>
    </citation>
    <scope>NUCLEOTIDE SEQUENCE [LARGE SCALE GENOMIC DNA]</scope>
    <source>
        <strain evidence="1 2">CBS 166.37</strain>
    </source>
</reference>
<dbReference type="EMBL" id="ML213623">
    <property type="protein sequence ID" value="TFK35216.1"/>
    <property type="molecule type" value="Genomic_DNA"/>
</dbReference>
<protein>
    <submittedName>
        <fullName evidence="1">Uncharacterized protein</fullName>
    </submittedName>
</protein>
<evidence type="ECO:0000313" key="1">
    <source>
        <dbReference type="EMBL" id="TFK35216.1"/>
    </source>
</evidence>
<evidence type="ECO:0000313" key="2">
    <source>
        <dbReference type="Proteomes" id="UP000308652"/>
    </source>
</evidence>
<dbReference type="AlphaFoldDB" id="A0A5C3LT05"/>
<accession>A0A5C3LT05</accession>
<proteinExistence type="predicted"/>
<dbReference type="Proteomes" id="UP000308652">
    <property type="component" value="Unassembled WGS sequence"/>
</dbReference>
<sequence length="454" mass="51179">MGNLDANTDSRGSSLLLLPSQPRLTPEIILRIIDELGCQPRKPDNVSTLNNLASVSKRCHFGARKHIFSSINLSCSTTHRGAAEYKLYHLMTLFDTQPDIPSFIHTLRLCPLWKNKSYLQEVNRFIKTLVPLRRLEYLHVTCDECSNNNDHFYNDPSNQDICSTLPHLFRMPSIIELDLGSLYDPKFEILISLLTTHSHLTGLKLGDLIAGDSRNLATREYPTGSICTLTLGEDSVTDIVDLATNCGAQMFGSIKQLMFENSQAALIIENEIDIIHRLIHALTPKIPRFTWDPAPSDEFPESHISIDLHNDPSSKSLTLNFLPALAEDEEDEEDEEEEDDDDETRFNFIVFGLLENVATAVTIDELKIWFHDGCFESGFVDRIPALFWTQLDSTLSESPFLELQRLIFSIPGAETKSCESDGDATSGEEKLVRAISRDLPYVNKSKVEVSIRYS</sequence>
<keyword evidence="2" id="KW-1185">Reference proteome</keyword>
<organism evidence="1 2">
    <name type="scientific">Crucibulum laeve</name>
    <dbReference type="NCBI Taxonomy" id="68775"/>
    <lineage>
        <taxon>Eukaryota</taxon>
        <taxon>Fungi</taxon>
        <taxon>Dikarya</taxon>
        <taxon>Basidiomycota</taxon>
        <taxon>Agaricomycotina</taxon>
        <taxon>Agaricomycetes</taxon>
        <taxon>Agaricomycetidae</taxon>
        <taxon>Agaricales</taxon>
        <taxon>Agaricineae</taxon>
        <taxon>Nidulariaceae</taxon>
        <taxon>Crucibulum</taxon>
    </lineage>
</organism>
<name>A0A5C3LT05_9AGAR</name>
<gene>
    <name evidence="1" type="ORF">BDQ12DRAFT_726162</name>
</gene>